<keyword evidence="4" id="KW-1133">Transmembrane helix</keyword>
<dbReference type="PANTHER" id="PTHR12154:SF4">
    <property type="entry name" value="UDP-N-ACETYLGLUCOSAMINE TRANSFERASE SUBUNIT ALG14 HOMOLOG"/>
    <property type="match status" value="1"/>
</dbReference>
<organism evidence="6 7">
    <name type="scientific">Granulosicoccus antarcticus IMCC3135</name>
    <dbReference type="NCBI Taxonomy" id="1192854"/>
    <lineage>
        <taxon>Bacteria</taxon>
        <taxon>Pseudomonadati</taxon>
        <taxon>Pseudomonadota</taxon>
        <taxon>Gammaproteobacteria</taxon>
        <taxon>Chromatiales</taxon>
        <taxon>Granulosicoccaceae</taxon>
        <taxon>Granulosicoccus</taxon>
    </lineage>
</organism>
<comment type="subcellular location">
    <subcellularLocation>
        <location evidence="1">Endoplasmic reticulum membrane</location>
        <topology evidence="1">Single-pass membrane protein</topology>
    </subcellularLocation>
</comment>
<keyword evidence="2" id="KW-0812">Transmembrane</keyword>
<protein>
    <recommendedName>
        <fullName evidence="8">UDP-N-acetylglucosamine--N-acetylmuramyl-(Pentapeptide) pyrophosphoryl-undecaprenol N-acetylglucosamine transferase</fullName>
    </recommendedName>
</protein>
<dbReference type="RefSeq" id="WP_088919563.1">
    <property type="nucleotide sequence ID" value="NZ_CP018632.1"/>
</dbReference>
<dbReference type="GO" id="GO:0006488">
    <property type="term" value="P:dolichol-linked oligosaccharide biosynthetic process"/>
    <property type="evidence" value="ECO:0007669"/>
    <property type="project" value="InterPro"/>
</dbReference>
<dbReference type="GO" id="GO:0004577">
    <property type="term" value="F:N-acetylglucosaminyldiphosphodolichol N-acetylglucosaminyltransferase activity"/>
    <property type="evidence" value="ECO:0007669"/>
    <property type="project" value="TreeGrafter"/>
</dbReference>
<dbReference type="EMBL" id="CP018632">
    <property type="protein sequence ID" value="ASJ74542.1"/>
    <property type="molecule type" value="Genomic_DNA"/>
</dbReference>
<evidence type="ECO:0008006" key="8">
    <source>
        <dbReference type="Google" id="ProtNLM"/>
    </source>
</evidence>
<name>A0A2Z2NSQ3_9GAMM</name>
<dbReference type="OrthoDB" id="5623083at2"/>
<sequence>MKFCRAHSPATLLFIAGEGGHLEEALRVLVSLDPEVRAASHCVLITDSELVDGSLFDECWSVDTCAPKHRAVELRDVLAYAVSSARLLWRMTRHYDIRMAIVTGPGFAVIPALAAKVLGGKLIVFESWARFETRSKCGRALYRFADQFFVQHKELLKIYPKATWVGLL</sequence>
<evidence type="ECO:0000256" key="5">
    <source>
        <dbReference type="ARBA" id="ARBA00023136"/>
    </source>
</evidence>
<dbReference type="PANTHER" id="PTHR12154">
    <property type="entry name" value="GLYCOSYL TRANSFERASE-RELATED"/>
    <property type="match status" value="1"/>
</dbReference>
<reference evidence="6 7" key="1">
    <citation type="submission" date="2016-12" db="EMBL/GenBank/DDBJ databases">
        <authorList>
            <person name="Song W.-J."/>
            <person name="Kurnit D.M."/>
        </authorList>
    </citation>
    <scope>NUCLEOTIDE SEQUENCE [LARGE SCALE GENOMIC DNA]</scope>
    <source>
        <strain evidence="6 7">IMCC3135</strain>
    </source>
</reference>
<evidence type="ECO:0000256" key="2">
    <source>
        <dbReference type="ARBA" id="ARBA00022692"/>
    </source>
</evidence>
<keyword evidence="5" id="KW-0472">Membrane</keyword>
<keyword evidence="7" id="KW-1185">Reference proteome</keyword>
<dbReference type="Proteomes" id="UP000250079">
    <property type="component" value="Chromosome"/>
</dbReference>
<evidence type="ECO:0000256" key="4">
    <source>
        <dbReference type="ARBA" id="ARBA00022989"/>
    </source>
</evidence>
<dbReference type="InterPro" id="IPR013969">
    <property type="entry name" value="Oligosacch_biosynth_Alg14"/>
</dbReference>
<accession>A0A2Z2NSQ3</accession>
<evidence type="ECO:0000256" key="1">
    <source>
        <dbReference type="ARBA" id="ARBA00004389"/>
    </source>
</evidence>
<keyword evidence="3" id="KW-0256">Endoplasmic reticulum</keyword>
<evidence type="ECO:0000256" key="3">
    <source>
        <dbReference type="ARBA" id="ARBA00022824"/>
    </source>
</evidence>
<dbReference type="AlphaFoldDB" id="A0A2Z2NSQ3"/>
<dbReference type="Pfam" id="PF08660">
    <property type="entry name" value="Alg14"/>
    <property type="match status" value="1"/>
</dbReference>
<proteinExistence type="predicted"/>
<gene>
    <name evidence="6" type="ORF">IMCC3135_22360</name>
</gene>
<evidence type="ECO:0000313" key="6">
    <source>
        <dbReference type="EMBL" id="ASJ74542.1"/>
    </source>
</evidence>
<evidence type="ECO:0000313" key="7">
    <source>
        <dbReference type="Proteomes" id="UP000250079"/>
    </source>
</evidence>
<dbReference type="Gene3D" id="3.40.50.2000">
    <property type="entry name" value="Glycogen Phosphorylase B"/>
    <property type="match status" value="1"/>
</dbReference>
<dbReference type="KEGG" id="gai:IMCC3135_22360"/>